<keyword evidence="9" id="KW-0051">Antiviral defense</keyword>
<comment type="subunit">
    <text evidence="12">Monomer. Binds crRNA and tracrRNA.</text>
</comment>
<protein>
    <recommendedName>
        <fullName evidence="14">HNH Cas9-type domain-containing protein</fullName>
    </recommendedName>
</protein>
<comment type="caution">
    <text evidence="15">The sequence shown here is derived from an EMBL/GenBank/DDBJ whole genome shotgun (WGS) entry which is preliminary data.</text>
</comment>
<evidence type="ECO:0000256" key="6">
    <source>
        <dbReference type="ARBA" id="ARBA00022801"/>
    </source>
</evidence>
<dbReference type="InterPro" id="IPR003615">
    <property type="entry name" value="HNH_nuc"/>
</dbReference>
<dbReference type="PROSITE" id="PS51749">
    <property type="entry name" value="HNH_CAS9"/>
    <property type="match status" value="1"/>
</dbReference>
<accession>A0A916QL39</accession>
<dbReference type="InterPro" id="IPR033114">
    <property type="entry name" value="HNH_CAS9"/>
</dbReference>
<keyword evidence="3 13" id="KW-0540">Nuclease</keyword>
<dbReference type="NCBIfam" id="TIGR01865">
    <property type="entry name" value="cas_Csn1"/>
    <property type="match status" value="1"/>
</dbReference>
<dbReference type="GO" id="GO:0004519">
    <property type="term" value="F:endonuclease activity"/>
    <property type="evidence" value="ECO:0007669"/>
    <property type="project" value="UniProtKB-UniRule"/>
</dbReference>
<dbReference type="InterPro" id="IPR032240">
    <property type="entry name" value="Cas9_REC"/>
</dbReference>
<dbReference type="GO" id="GO:0003723">
    <property type="term" value="F:RNA binding"/>
    <property type="evidence" value="ECO:0007669"/>
    <property type="project" value="UniProtKB-UniRule"/>
</dbReference>
<dbReference type="GO" id="GO:0003677">
    <property type="term" value="F:DNA binding"/>
    <property type="evidence" value="ECO:0007669"/>
    <property type="project" value="UniProtKB-UniRule"/>
</dbReference>
<keyword evidence="4" id="KW-0479">Metal-binding</keyword>
<evidence type="ECO:0000256" key="4">
    <source>
        <dbReference type="ARBA" id="ARBA00022723"/>
    </source>
</evidence>
<comment type="similarity">
    <text evidence="2">Belongs to the CRISPR-associated protein Cas9 family. Subtype II-A subfamily.</text>
</comment>
<reference evidence="15" key="1">
    <citation type="submission" date="2020-08" db="EMBL/GenBank/DDBJ databases">
        <title>Taxonomic study for Lactobacillus species isolated from hardwood bark.</title>
        <authorList>
            <person name="Tohno M."/>
            <person name="Tanizawa Y."/>
        </authorList>
    </citation>
    <scope>NUCLEOTIDE SEQUENCE</scope>
    <source>
        <strain evidence="15">B40</strain>
    </source>
</reference>
<keyword evidence="7" id="KW-0460">Magnesium</keyword>
<name>A0A916QL39_9LACO</name>
<evidence type="ECO:0000256" key="12">
    <source>
        <dbReference type="ARBA" id="ARBA00046380"/>
    </source>
</evidence>
<dbReference type="Pfam" id="PF16592">
    <property type="entry name" value="Cas9_REC"/>
    <property type="match status" value="1"/>
</dbReference>
<evidence type="ECO:0000313" key="16">
    <source>
        <dbReference type="Proteomes" id="UP000677218"/>
    </source>
</evidence>
<proteinExistence type="inferred from homology"/>
<comment type="cofactor">
    <cofactor evidence="1">
        <name>Mg(2+)</name>
        <dbReference type="ChEBI" id="CHEBI:18420"/>
    </cofactor>
</comment>
<keyword evidence="10 13" id="KW-0238">DNA-binding</keyword>
<dbReference type="Proteomes" id="UP000677218">
    <property type="component" value="Unassembled WGS sequence"/>
</dbReference>
<dbReference type="RefSeq" id="WP_212781456.1">
    <property type="nucleotide sequence ID" value="NZ_BMAY01000020.1"/>
</dbReference>
<evidence type="ECO:0000256" key="3">
    <source>
        <dbReference type="ARBA" id="ARBA00022722"/>
    </source>
</evidence>
<evidence type="ECO:0000259" key="14">
    <source>
        <dbReference type="PROSITE" id="PS51749"/>
    </source>
</evidence>
<dbReference type="AlphaFoldDB" id="A0A916QL39"/>
<dbReference type="GO" id="GO:0046872">
    <property type="term" value="F:metal ion binding"/>
    <property type="evidence" value="ECO:0007669"/>
    <property type="project" value="UniProtKB-KW"/>
</dbReference>
<evidence type="ECO:0000256" key="8">
    <source>
        <dbReference type="ARBA" id="ARBA00022884"/>
    </source>
</evidence>
<evidence type="ECO:0000256" key="11">
    <source>
        <dbReference type="ARBA" id="ARBA00023211"/>
    </source>
</evidence>
<keyword evidence="6 13" id="KW-0378">Hydrolase</keyword>
<keyword evidence="5 13" id="KW-0255">Endonuclease</keyword>
<sequence>MDDSSASQTILAKIKEGKFLPKQRTNKNGIIPYQLHQIELDKILEKQGKYYPFLIKEKYKLDELISFRVPYYIGPMVDSHNSKISKENTSFAWMVRKNSNDTEAITPWNFSEKVNIDKSAENFIRRMTTKDTYLLAEDVLPRFSLEYQEFTVFNELSNLRVNNRPLSGAEKQEIFDTLFKKKKTVSERELKNWLRTKFQTSPSLSGMADKKFTSTYSTYIDLKKIFSDKVDDKKYHSDFEKIIEWSTIFEDKNIVKRKLNEISWLSEDEKKKVANLRYQGWGRLSHKLLTEIVDENGQNLLMALRNGTQNFNQIISSPDFKAKIEEANQAYVKDYDMEDILSEAYTSPQNKKAIRQVVKVVDDITRAMGGQKPAQIAIEFAREESNSSDLTKTRKSQLLKIYDNVADDIITSESKKDLVAQINDAKSLKDKLFLYFLQAGRDAYTGEAINVDRLNDYDIDHIMPQSFIVDDSLDNRVLVSRAVNNGKSDAVPVKLFGNNKAKGLDCTIRQMWKRWLDSGLITKKKFNNLVTDPEKISKYAAEGFINRQLVETSQVIKLVANILQAEYPSSEIIEVKAKYNSVLRKQFDLYKSRELNDYHHAIDAYLTTVVGNYLYQVYPRMRRYFVYGQFMKLKNNPDKDTKKEIHKFNFLYGLTTSEKDDICVSGTTNKVFSKSDIIHKLKRAYNFKYMNVVRKVEYETGKLFDETLYPRLDRLKENTKSYIPRAKNRPTDIYGGYSGKKYAHLAIAKIVTNKSVTYKVVGVPVRYLSTLQAEKDSEKYRRKVEELIAPSLKGKGVKEVKIIVGRVPKKQFIIDGNERFLLKSSVYRASKSQVVLSKTGIKTLADLVDDPKYQKHKYVDEGKSASQRLDNLFDEILNNVKTYNSFYKNGRNIEKLESQRNNFLSLGVSDKELAIKFILSSLKYSKKSKNCPKGLNLARFGIVQNNSGINLSENAILVYQSPTGLFERRVKISDL</sequence>
<keyword evidence="16" id="KW-1185">Reference proteome</keyword>
<keyword evidence="8" id="KW-0694">RNA-binding</keyword>
<evidence type="ECO:0000256" key="13">
    <source>
        <dbReference type="PROSITE-ProRule" id="PRU01085"/>
    </source>
</evidence>
<dbReference type="SMR" id="A0A916QL39"/>
<dbReference type="GO" id="GO:0051607">
    <property type="term" value="P:defense response to virus"/>
    <property type="evidence" value="ECO:0007669"/>
    <property type="project" value="UniProtKB-KW"/>
</dbReference>
<dbReference type="Pfam" id="PF16595">
    <property type="entry name" value="Cas9_PI"/>
    <property type="match status" value="1"/>
</dbReference>
<dbReference type="GO" id="GO:0016787">
    <property type="term" value="F:hydrolase activity"/>
    <property type="evidence" value="ECO:0007669"/>
    <property type="project" value="UniProtKB-KW"/>
</dbReference>
<gene>
    <name evidence="15" type="ORF">LCB40_16550</name>
</gene>
<dbReference type="InterPro" id="IPR032237">
    <property type="entry name" value="Cas9_PI"/>
</dbReference>
<dbReference type="InterPro" id="IPR028629">
    <property type="entry name" value="Cas9"/>
</dbReference>
<evidence type="ECO:0000256" key="7">
    <source>
        <dbReference type="ARBA" id="ARBA00022842"/>
    </source>
</evidence>
<dbReference type="EMBL" id="BMAY01000020">
    <property type="protein sequence ID" value="GFZ27775.1"/>
    <property type="molecule type" value="Genomic_DNA"/>
</dbReference>
<evidence type="ECO:0000256" key="9">
    <source>
        <dbReference type="ARBA" id="ARBA00023118"/>
    </source>
</evidence>
<dbReference type="Pfam" id="PF13395">
    <property type="entry name" value="HNH_4"/>
    <property type="match status" value="1"/>
</dbReference>
<dbReference type="InterPro" id="IPR055228">
    <property type="entry name" value="Cas9_RuvC"/>
</dbReference>
<evidence type="ECO:0000256" key="5">
    <source>
        <dbReference type="ARBA" id="ARBA00022759"/>
    </source>
</evidence>
<keyword evidence="11" id="KW-0464">Manganese</keyword>
<evidence type="ECO:0000256" key="2">
    <source>
        <dbReference type="ARBA" id="ARBA00005244"/>
    </source>
</evidence>
<feature type="domain" description="HNH Cas9-type" evidence="14">
    <location>
        <begin position="388"/>
        <end position="549"/>
    </location>
</feature>
<organism evidence="15 16">
    <name type="scientific">Lactobacillus corticis</name>
    <dbReference type="NCBI Taxonomy" id="2201249"/>
    <lineage>
        <taxon>Bacteria</taxon>
        <taxon>Bacillati</taxon>
        <taxon>Bacillota</taxon>
        <taxon>Bacilli</taxon>
        <taxon>Lactobacillales</taxon>
        <taxon>Lactobacillaceae</taxon>
        <taxon>Lactobacillus</taxon>
    </lineage>
</organism>
<evidence type="ECO:0000256" key="10">
    <source>
        <dbReference type="ARBA" id="ARBA00023125"/>
    </source>
</evidence>
<evidence type="ECO:0000256" key="1">
    <source>
        <dbReference type="ARBA" id="ARBA00001946"/>
    </source>
</evidence>
<dbReference type="Pfam" id="PF22702">
    <property type="entry name" value="Cas9_RuvC"/>
    <property type="match status" value="1"/>
</dbReference>
<evidence type="ECO:0000313" key="15">
    <source>
        <dbReference type="EMBL" id="GFZ27775.1"/>
    </source>
</evidence>